<evidence type="ECO:0000256" key="1">
    <source>
        <dbReference type="SAM" id="MobiDB-lite"/>
    </source>
</evidence>
<organism evidence="2 3">
    <name type="scientific">Candidatus Methylacidiphilum fumarolicum</name>
    <dbReference type="NCBI Taxonomy" id="591154"/>
    <lineage>
        <taxon>Bacteria</taxon>
        <taxon>Pseudomonadati</taxon>
        <taxon>Verrucomicrobiota</taxon>
        <taxon>Methylacidiphilae</taxon>
        <taxon>Methylacidiphilales</taxon>
        <taxon>Methylacidiphilaceae</taxon>
        <taxon>Methylacidiphilum (ex Ratnadevi et al. 2023)</taxon>
    </lineage>
</organism>
<dbReference type="RefSeq" id="WP_009061813.1">
    <property type="nucleotide sequence ID" value="NZ_LXJS01000004.1"/>
</dbReference>
<name>A0ABN8XJE4_9BACT</name>
<accession>A0ABN8XJE4</accession>
<proteinExistence type="predicted"/>
<gene>
    <name evidence="2" type="ORF">MFUM_2451</name>
</gene>
<sequence>MLFGKIKSIPLPQIVRMIGEKSGVLEIKSPENTLYSFRFSRRLFLGAKKQDMPIEDTFELKSMLLELSQKEESFFIFKEIELQEDNVSFSLPAVQLIIASLHSLRAMYQKNLPIFFPDPETVFLSTGNDPSWIGSEFFSFWIEAEPFFSKGSSAKELAKYLPFELEDILFHLYTLRLLNMIKTASKKRTFYLPISDQADLNSIEPHHTNLHLGSDSPATGSKPPPLPSESSTTAIQIYRSDQQDIKKGLLRRLIYGFKSFFRKMYE</sequence>
<dbReference type="Proteomes" id="UP001161497">
    <property type="component" value="Chromosome"/>
</dbReference>
<keyword evidence="3" id="KW-1185">Reference proteome</keyword>
<dbReference type="EMBL" id="OX458932">
    <property type="protein sequence ID" value="CAI9086756.1"/>
    <property type="molecule type" value="Genomic_DNA"/>
</dbReference>
<evidence type="ECO:0000313" key="2">
    <source>
        <dbReference type="EMBL" id="CAI9086756.1"/>
    </source>
</evidence>
<evidence type="ECO:0000313" key="3">
    <source>
        <dbReference type="Proteomes" id="UP001161497"/>
    </source>
</evidence>
<feature type="region of interest" description="Disordered" evidence="1">
    <location>
        <begin position="211"/>
        <end position="231"/>
    </location>
</feature>
<protein>
    <submittedName>
        <fullName evidence="2">PATAN domain containing protein</fullName>
    </submittedName>
</protein>
<reference evidence="2" key="1">
    <citation type="submission" date="2023-03" db="EMBL/GenBank/DDBJ databases">
        <authorList>
            <person name="Cremers G."/>
            <person name="Picone N."/>
        </authorList>
    </citation>
    <scope>NUCLEOTIDE SEQUENCE</scope>
    <source>
        <strain evidence="2">Sample_alias</strain>
    </source>
</reference>